<feature type="non-terminal residue" evidence="4">
    <location>
        <position position="1"/>
    </location>
</feature>
<keyword evidence="2" id="KW-0946">Virion</keyword>
<dbReference type="InterPro" id="IPR024455">
    <property type="entry name" value="Phage_capsid"/>
</dbReference>
<evidence type="ECO:0000256" key="1">
    <source>
        <dbReference type="ARBA" id="ARBA00004328"/>
    </source>
</evidence>
<name>X1JZ26_9ZZZZ</name>
<evidence type="ECO:0000256" key="2">
    <source>
        <dbReference type="ARBA" id="ARBA00022844"/>
    </source>
</evidence>
<comment type="subcellular location">
    <subcellularLocation>
        <location evidence="1">Virion</location>
    </subcellularLocation>
</comment>
<dbReference type="GO" id="GO:0044423">
    <property type="term" value="C:virion component"/>
    <property type="evidence" value="ECO:0007669"/>
    <property type="project" value="UniProtKB-KW"/>
</dbReference>
<organism evidence="4">
    <name type="scientific">marine sediment metagenome</name>
    <dbReference type="NCBI Taxonomy" id="412755"/>
    <lineage>
        <taxon>unclassified sequences</taxon>
        <taxon>metagenomes</taxon>
        <taxon>ecological metagenomes</taxon>
    </lineage>
</organism>
<dbReference type="Pfam" id="PF05065">
    <property type="entry name" value="Phage_capsid"/>
    <property type="match status" value="1"/>
</dbReference>
<dbReference type="SUPFAM" id="SSF56563">
    <property type="entry name" value="Major capsid protein gp5"/>
    <property type="match status" value="1"/>
</dbReference>
<evidence type="ECO:0000313" key="4">
    <source>
        <dbReference type="EMBL" id="GAH99437.1"/>
    </source>
</evidence>
<accession>X1JZ26</accession>
<dbReference type="NCBIfam" id="TIGR01554">
    <property type="entry name" value="major_cap_HK97"/>
    <property type="match status" value="1"/>
</dbReference>
<dbReference type="AlphaFoldDB" id="X1JZ26"/>
<evidence type="ECO:0000259" key="3">
    <source>
        <dbReference type="Pfam" id="PF05065"/>
    </source>
</evidence>
<dbReference type="InterPro" id="IPR054612">
    <property type="entry name" value="Phage_capsid-like_C"/>
</dbReference>
<feature type="domain" description="Phage capsid-like C-terminal" evidence="3">
    <location>
        <begin position="4"/>
        <end position="134"/>
    </location>
</feature>
<sequence length="134" mass="14596">LEGLAKIGKDELMDTDVQLESIIVDSFGRAQGETEDTGFVVGTGHLHQQPEGILDKSASTAVTRVSAGQIDAITVDDMLTIRQAVPAQYRKKAVYIMHSSTELALMKLKSTQGIYYWQAQVALDMPATWAGKKV</sequence>
<dbReference type="EMBL" id="BARU01046114">
    <property type="protein sequence ID" value="GAH99437.1"/>
    <property type="molecule type" value="Genomic_DNA"/>
</dbReference>
<gene>
    <name evidence="4" type="ORF">S03H2_69693</name>
</gene>
<reference evidence="4" key="1">
    <citation type="journal article" date="2014" name="Front. Microbiol.">
        <title>High frequency of phylogenetically diverse reductive dehalogenase-homologous genes in deep subseafloor sedimentary metagenomes.</title>
        <authorList>
            <person name="Kawai M."/>
            <person name="Futagami T."/>
            <person name="Toyoda A."/>
            <person name="Takaki Y."/>
            <person name="Nishi S."/>
            <person name="Hori S."/>
            <person name="Arai W."/>
            <person name="Tsubouchi T."/>
            <person name="Morono Y."/>
            <person name="Uchiyama I."/>
            <person name="Ito T."/>
            <person name="Fujiyama A."/>
            <person name="Inagaki F."/>
            <person name="Takami H."/>
        </authorList>
    </citation>
    <scope>NUCLEOTIDE SEQUENCE</scope>
    <source>
        <strain evidence="4">Expedition CK06-06</strain>
    </source>
</reference>
<protein>
    <recommendedName>
        <fullName evidence="3">Phage capsid-like C-terminal domain-containing protein</fullName>
    </recommendedName>
</protein>
<comment type="caution">
    <text evidence="4">The sequence shown here is derived from an EMBL/GenBank/DDBJ whole genome shotgun (WGS) entry which is preliminary data.</text>
</comment>
<proteinExistence type="predicted"/>
<feature type="non-terminal residue" evidence="4">
    <location>
        <position position="134"/>
    </location>
</feature>